<dbReference type="SMART" id="SM00318">
    <property type="entry name" value="SNc"/>
    <property type="match status" value="1"/>
</dbReference>
<dbReference type="SUPFAM" id="SSF50199">
    <property type="entry name" value="Staphylococcal nuclease"/>
    <property type="match status" value="1"/>
</dbReference>
<accession>S2EJY8</accession>
<evidence type="ECO:0000313" key="3">
    <source>
        <dbReference type="Proteomes" id="UP000014065"/>
    </source>
</evidence>
<proteinExistence type="predicted"/>
<dbReference type="InterPro" id="IPR035437">
    <property type="entry name" value="SNase_OB-fold_sf"/>
</dbReference>
<dbReference type="EMBL" id="AHJG01000235">
    <property type="protein sequence ID" value="EPA04997.1"/>
    <property type="molecule type" value="Genomic_DNA"/>
</dbReference>
<comment type="caution">
    <text evidence="2">The sequence shown here is derived from an EMBL/GenBank/DDBJ whole genome shotgun (WGS) entry which is preliminary data.</text>
</comment>
<dbReference type="AlphaFoldDB" id="S2EJY8"/>
<protein>
    <submittedName>
        <fullName evidence="2">Nuclease-like protein</fullName>
    </submittedName>
</protein>
<dbReference type="Proteomes" id="UP000014065">
    <property type="component" value="Unassembled WGS sequence"/>
</dbReference>
<dbReference type="OrthoDB" id="3327at2157"/>
<evidence type="ECO:0000313" key="2">
    <source>
        <dbReference type="EMBL" id="EPA04997.1"/>
    </source>
</evidence>
<dbReference type="Pfam" id="PF00565">
    <property type="entry name" value="SNase"/>
    <property type="match status" value="1"/>
</dbReference>
<gene>
    <name evidence="2" type="ORF">BG20_I2168</name>
</gene>
<sequence>MILISIAVITIIGAILGLQQLVTWQAQSAFDQFTSQTQEESTVTIIQPSLPECTGNARCIKGLVTDVIDGDTIKVDGQSIRFALSSAPELNESDGKIAKDFINGICPVGSSVTVNEDDGQTKGSYDRILGVIYCNGENLNEQLLESGYGSMSTEFCSVSEFSNSEWAKKYGC</sequence>
<keyword evidence="3" id="KW-1185">Reference proteome</keyword>
<feature type="domain" description="TNase-like" evidence="1">
    <location>
        <begin position="58"/>
        <end position="148"/>
    </location>
</feature>
<dbReference type="InterPro" id="IPR016071">
    <property type="entry name" value="Staphylococal_nuclease_OB-fold"/>
</dbReference>
<name>S2EJY8_9ARCH</name>
<reference evidence="2 3" key="1">
    <citation type="journal article" date="2012" name="J. Bacteriol.">
        <title>Genome Sequence of "Candidatus Nitrosoarchaeum limnia" BG20, a Low-Salinity Ammonia-Oxidizing Archaeon from the San Francisco Bay Estuary.</title>
        <authorList>
            <person name="Mosier A.C."/>
            <person name="Allen E.E."/>
            <person name="Kim M."/>
            <person name="Ferriera S."/>
            <person name="Francis C.A."/>
        </authorList>
    </citation>
    <scope>NUCLEOTIDE SEQUENCE [LARGE SCALE GENOMIC DNA]</scope>
    <source>
        <strain evidence="2 3">BG20</strain>
    </source>
</reference>
<organism evidence="2 3">
    <name type="scientific">Candidatus Nitrosarchaeum limnium BG20</name>
    <dbReference type="NCBI Taxonomy" id="859192"/>
    <lineage>
        <taxon>Archaea</taxon>
        <taxon>Nitrososphaerota</taxon>
        <taxon>Nitrososphaeria</taxon>
        <taxon>Nitrosopumilales</taxon>
        <taxon>Nitrosopumilaceae</taxon>
        <taxon>Nitrosarchaeum</taxon>
    </lineage>
</organism>
<dbReference type="Gene3D" id="2.40.50.90">
    <property type="match status" value="1"/>
</dbReference>
<dbReference type="PROSITE" id="PS50830">
    <property type="entry name" value="TNASE_3"/>
    <property type="match status" value="1"/>
</dbReference>
<evidence type="ECO:0000259" key="1">
    <source>
        <dbReference type="PROSITE" id="PS50830"/>
    </source>
</evidence>